<dbReference type="EMBL" id="ML210650">
    <property type="protein sequence ID" value="TFK16760.1"/>
    <property type="molecule type" value="Genomic_DNA"/>
</dbReference>
<organism evidence="1 2">
    <name type="scientific">Coprinopsis marcescibilis</name>
    <name type="common">Agaric fungus</name>
    <name type="synonym">Psathyrella marcescibilis</name>
    <dbReference type="NCBI Taxonomy" id="230819"/>
    <lineage>
        <taxon>Eukaryota</taxon>
        <taxon>Fungi</taxon>
        <taxon>Dikarya</taxon>
        <taxon>Basidiomycota</taxon>
        <taxon>Agaricomycotina</taxon>
        <taxon>Agaricomycetes</taxon>
        <taxon>Agaricomycetidae</taxon>
        <taxon>Agaricales</taxon>
        <taxon>Agaricineae</taxon>
        <taxon>Psathyrellaceae</taxon>
        <taxon>Coprinopsis</taxon>
    </lineage>
</organism>
<dbReference type="AlphaFoldDB" id="A0A5C3K9L7"/>
<sequence length="151" mass="16505">MHQTHAVEVVEEYTQTLSSLNGVAEEPREGCTNRCSDRRRRKKKLGGDAALLDDVERRGWGLGWADADGGQESRWTILRPVTRPPIQHRTLQHPVPKLQNEAQVLALRVDESGNEGVRGVVIGCGQRSVAAGVLDASTFTCTLPSCCSSSR</sequence>
<evidence type="ECO:0000313" key="1">
    <source>
        <dbReference type="EMBL" id="TFK16760.1"/>
    </source>
</evidence>
<evidence type="ECO:0000313" key="2">
    <source>
        <dbReference type="Proteomes" id="UP000307440"/>
    </source>
</evidence>
<name>A0A5C3K9L7_COPMA</name>
<proteinExistence type="predicted"/>
<gene>
    <name evidence="1" type="ORF">FA15DRAFT_661933</name>
</gene>
<keyword evidence="2" id="KW-1185">Reference proteome</keyword>
<dbReference type="Proteomes" id="UP000307440">
    <property type="component" value="Unassembled WGS sequence"/>
</dbReference>
<protein>
    <submittedName>
        <fullName evidence="1">Uncharacterized protein</fullName>
    </submittedName>
</protein>
<accession>A0A5C3K9L7</accession>
<reference evidence="1 2" key="1">
    <citation type="journal article" date="2019" name="Nat. Ecol. Evol.">
        <title>Megaphylogeny resolves global patterns of mushroom evolution.</title>
        <authorList>
            <person name="Varga T."/>
            <person name="Krizsan K."/>
            <person name="Foldi C."/>
            <person name="Dima B."/>
            <person name="Sanchez-Garcia M."/>
            <person name="Sanchez-Ramirez S."/>
            <person name="Szollosi G.J."/>
            <person name="Szarkandi J.G."/>
            <person name="Papp V."/>
            <person name="Albert L."/>
            <person name="Andreopoulos W."/>
            <person name="Angelini C."/>
            <person name="Antonin V."/>
            <person name="Barry K.W."/>
            <person name="Bougher N.L."/>
            <person name="Buchanan P."/>
            <person name="Buyck B."/>
            <person name="Bense V."/>
            <person name="Catcheside P."/>
            <person name="Chovatia M."/>
            <person name="Cooper J."/>
            <person name="Damon W."/>
            <person name="Desjardin D."/>
            <person name="Finy P."/>
            <person name="Geml J."/>
            <person name="Haridas S."/>
            <person name="Hughes K."/>
            <person name="Justo A."/>
            <person name="Karasinski D."/>
            <person name="Kautmanova I."/>
            <person name="Kiss B."/>
            <person name="Kocsube S."/>
            <person name="Kotiranta H."/>
            <person name="LaButti K.M."/>
            <person name="Lechner B.E."/>
            <person name="Liimatainen K."/>
            <person name="Lipzen A."/>
            <person name="Lukacs Z."/>
            <person name="Mihaltcheva S."/>
            <person name="Morgado L.N."/>
            <person name="Niskanen T."/>
            <person name="Noordeloos M.E."/>
            <person name="Ohm R.A."/>
            <person name="Ortiz-Santana B."/>
            <person name="Ovrebo C."/>
            <person name="Racz N."/>
            <person name="Riley R."/>
            <person name="Savchenko A."/>
            <person name="Shiryaev A."/>
            <person name="Soop K."/>
            <person name="Spirin V."/>
            <person name="Szebenyi C."/>
            <person name="Tomsovsky M."/>
            <person name="Tulloss R.E."/>
            <person name="Uehling J."/>
            <person name="Grigoriev I.V."/>
            <person name="Vagvolgyi C."/>
            <person name="Papp T."/>
            <person name="Martin F.M."/>
            <person name="Miettinen O."/>
            <person name="Hibbett D.S."/>
            <person name="Nagy L.G."/>
        </authorList>
    </citation>
    <scope>NUCLEOTIDE SEQUENCE [LARGE SCALE GENOMIC DNA]</scope>
    <source>
        <strain evidence="1 2">CBS 121175</strain>
    </source>
</reference>